<keyword evidence="1" id="KW-0472">Membrane</keyword>
<reference evidence="3" key="2">
    <citation type="journal article" date="2021" name="PeerJ">
        <title>Extensive microbial diversity within the chicken gut microbiome revealed by metagenomics and culture.</title>
        <authorList>
            <person name="Gilroy R."/>
            <person name="Ravi A."/>
            <person name="Getino M."/>
            <person name="Pursley I."/>
            <person name="Horton D.L."/>
            <person name="Alikhan N.F."/>
            <person name="Baker D."/>
            <person name="Gharbi K."/>
            <person name="Hall N."/>
            <person name="Watson M."/>
            <person name="Adriaenssens E.M."/>
            <person name="Foster-Nyarko E."/>
            <person name="Jarju S."/>
            <person name="Secka A."/>
            <person name="Antonio M."/>
            <person name="Oren A."/>
            <person name="Chaudhuri R.R."/>
            <person name="La Ragione R."/>
            <person name="Hildebrand F."/>
            <person name="Pallen M.J."/>
        </authorList>
    </citation>
    <scope>NUCLEOTIDE SEQUENCE</scope>
    <source>
        <strain evidence="3">CHK123-3438</strain>
    </source>
</reference>
<dbReference type="Pfam" id="PF19909">
    <property type="entry name" value="DUF6382"/>
    <property type="match status" value="1"/>
</dbReference>
<dbReference type="PROSITE" id="PS50006">
    <property type="entry name" value="FHA_DOMAIN"/>
    <property type="match status" value="1"/>
</dbReference>
<dbReference type="InterPro" id="IPR000253">
    <property type="entry name" value="FHA_dom"/>
</dbReference>
<dbReference type="InterPro" id="IPR008984">
    <property type="entry name" value="SMAD_FHA_dom_sf"/>
</dbReference>
<dbReference type="EMBL" id="DVKS01000231">
    <property type="protein sequence ID" value="HIT43193.1"/>
    <property type="molecule type" value="Genomic_DNA"/>
</dbReference>
<dbReference type="AlphaFoldDB" id="A0A9D1GLR9"/>
<dbReference type="SUPFAM" id="SSF49879">
    <property type="entry name" value="SMAD/FHA domain"/>
    <property type="match status" value="1"/>
</dbReference>
<comment type="caution">
    <text evidence="3">The sequence shown here is derived from an EMBL/GenBank/DDBJ whole genome shotgun (WGS) entry which is preliminary data.</text>
</comment>
<accession>A0A9D1GLR9</accession>
<feature type="transmembrane region" description="Helical" evidence="1">
    <location>
        <begin position="246"/>
        <end position="264"/>
    </location>
</feature>
<dbReference type="InterPro" id="IPR045962">
    <property type="entry name" value="DUF6382"/>
</dbReference>
<reference evidence="3" key="1">
    <citation type="submission" date="2020-10" db="EMBL/GenBank/DDBJ databases">
        <authorList>
            <person name="Gilroy R."/>
        </authorList>
    </citation>
    <scope>NUCLEOTIDE SEQUENCE</scope>
    <source>
        <strain evidence="3">CHK123-3438</strain>
    </source>
</reference>
<dbReference type="Proteomes" id="UP000886860">
    <property type="component" value="Unassembled WGS sequence"/>
</dbReference>
<organism evidence="3 4">
    <name type="scientific">Candidatus Caccovicinus merdipullorum</name>
    <dbReference type="NCBI Taxonomy" id="2840724"/>
    <lineage>
        <taxon>Bacteria</taxon>
        <taxon>Bacillati</taxon>
        <taxon>Bacillota</taxon>
        <taxon>Clostridia</taxon>
        <taxon>Eubacteriales</taxon>
        <taxon>Candidatus Caccovicinus</taxon>
    </lineage>
</organism>
<protein>
    <submittedName>
        <fullName evidence="3">FHA domain-containing protein</fullName>
    </submittedName>
</protein>
<evidence type="ECO:0000313" key="3">
    <source>
        <dbReference type="EMBL" id="HIT43193.1"/>
    </source>
</evidence>
<keyword evidence="1" id="KW-1133">Transmembrane helix</keyword>
<dbReference type="CDD" id="cd00060">
    <property type="entry name" value="FHA"/>
    <property type="match status" value="1"/>
</dbReference>
<evidence type="ECO:0000256" key="1">
    <source>
        <dbReference type="SAM" id="Phobius"/>
    </source>
</evidence>
<keyword evidence="1" id="KW-0812">Transmembrane</keyword>
<evidence type="ECO:0000313" key="4">
    <source>
        <dbReference type="Proteomes" id="UP000886860"/>
    </source>
</evidence>
<feature type="transmembrane region" description="Helical" evidence="1">
    <location>
        <begin position="270"/>
        <end position="298"/>
    </location>
</feature>
<feature type="domain" description="FHA" evidence="2">
    <location>
        <begin position="405"/>
        <end position="455"/>
    </location>
</feature>
<sequence length="479" mass="54364">MKVNYKREMRHNYLILEAMEDNPESFEVRMLAGNVIEGLLRFRLKQEDRNRYYYYEITSKQPLSRLLEFREIRRDELRQLIFGIGEALGWIENYLLQESHVLLEPEYIYIEPETFHVWLCYVPGYPGDFPAAMGRLLHYLLKKADHRDNDTVVLAYRLYQESQKDYYGIDDLLRVARESGMEAAPYAGELKKEGGMPEEKESAAYAGIQEDKEGELYSRPDFSGDEIPSGICSISPEKKRVGWKRMLLLFPVILLISQAGLWFFRGKEGLLRYGILLGAAETAAALCALLVFAGISVYEQRKDREEKTQLQPEEMQWSMVFAKEEDEKGVGNTGNLGNCPREPGEDAGSAEFCPPPSDAGFPVSDAVFAGNTVLLSELQGDKSGNHILKSLDPFVADIPIPYFPFLIGKQEGIVDYVLPKDTVSRLHLRIDQDENTCSITDLNSSNGTKVKEHLLNANESCELNSGDKVIIADISFVFY</sequence>
<dbReference type="Pfam" id="PF00498">
    <property type="entry name" value="FHA"/>
    <property type="match status" value="1"/>
</dbReference>
<gene>
    <name evidence="3" type="ORF">IAB60_14045</name>
</gene>
<dbReference type="Gene3D" id="2.60.200.20">
    <property type="match status" value="1"/>
</dbReference>
<name>A0A9D1GLR9_9FIRM</name>
<dbReference type="SMART" id="SM00240">
    <property type="entry name" value="FHA"/>
    <property type="match status" value="1"/>
</dbReference>
<evidence type="ECO:0000259" key="2">
    <source>
        <dbReference type="PROSITE" id="PS50006"/>
    </source>
</evidence>
<proteinExistence type="predicted"/>